<dbReference type="EMBL" id="LAYY01000009">
    <property type="protein sequence ID" value="KKK38185.1"/>
    <property type="molecule type" value="Genomic_DNA"/>
</dbReference>
<reference evidence="1 2" key="1">
    <citation type="submission" date="2015-04" db="EMBL/GenBank/DDBJ databases">
        <title>Taxonomic description and genome sequence of Bacillus campisalis sp. nov., a novel member of the genus Bacillus isolated from solar saltern.</title>
        <authorList>
            <person name="Mathan Kumar R."/>
            <person name="Kaur G."/>
            <person name="Kumar A."/>
            <person name="Singh N.K."/>
            <person name="Kaur N."/>
            <person name="Kumar N."/>
            <person name="Mayilraj S."/>
        </authorList>
    </citation>
    <scope>NUCLEOTIDE SEQUENCE [LARGE SCALE GENOMIC DNA]</scope>
    <source>
        <strain evidence="1 2">SA2-6</strain>
    </source>
</reference>
<dbReference type="AlphaFoldDB" id="A0A0M2T005"/>
<comment type="caution">
    <text evidence="1">The sequence shown here is derived from an EMBL/GenBank/DDBJ whole genome shotgun (WGS) entry which is preliminary data.</text>
</comment>
<dbReference type="Proteomes" id="UP000034166">
    <property type="component" value="Unassembled WGS sequence"/>
</dbReference>
<evidence type="ECO:0000313" key="2">
    <source>
        <dbReference type="Proteomes" id="UP000034166"/>
    </source>
</evidence>
<gene>
    <name evidence="1" type="ORF">WQ57_10290</name>
</gene>
<name>A0A0M2T005_9BACI</name>
<proteinExistence type="predicted"/>
<keyword evidence="2" id="KW-1185">Reference proteome</keyword>
<protein>
    <submittedName>
        <fullName evidence="1">Uncharacterized protein</fullName>
    </submittedName>
</protein>
<sequence length="77" mass="8668">MGDLTTRLGVLKTNWVASTTKLSVLTTMRLSLTTKFSAFTTSGRPLTNLNFTVFISKNRRFMIHGGFYVLNFVFLEG</sequence>
<organism evidence="1 2">
    <name type="scientific">Mesobacillus campisalis</name>
    <dbReference type="NCBI Taxonomy" id="1408103"/>
    <lineage>
        <taxon>Bacteria</taxon>
        <taxon>Bacillati</taxon>
        <taxon>Bacillota</taxon>
        <taxon>Bacilli</taxon>
        <taxon>Bacillales</taxon>
        <taxon>Bacillaceae</taxon>
        <taxon>Mesobacillus</taxon>
    </lineage>
</organism>
<evidence type="ECO:0000313" key="1">
    <source>
        <dbReference type="EMBL" id="KKK38185.1"/>
    </source>
</evidence>
<accession>A0A0M2T005</accession>